<protein>
    <submittedName>
        <fullName evidence="2">Uncharacterized protein</fullName>
    </submittedName>
</protein>
<reference evidence="2" key="1">
    <citation type="submission" date="2018-05" db="EMBL/GenBank/DDBJ databases">
        <authorList>
            <person name="Lanie J.A."/>
            <person name="Ng W.-L."/>
            <person name="Kazmierczak K.M."/>
            <person name="Andrzejewski T.M."/>
            <person name="Davidsen T.M."/>
            <person name="Wayne K.J."/>
            <person name="Tettelin H."/>
            <person name="Glass J.I."/>
            <person name="Rusch D."/>
            <person name="Podicherti R."/>
            <person name="Tsui H.-C.T."/>
            <person name="Winkler M.E."/>
        </authorList>
    </citation>
    <scope>NUCLEOTIDE SEQUENCE</scope>
</reference>
<accession>A0A381T957</accession>
<organism evidence="2">
    <name type="scientific">marine metagenome</name>
    <dbReference type="NCBI Taxonomy" id="408172"/>
    <lineage>
        <taxon>unclassified sequences</taxon>
        <taxon>metagenomes</taxon>
        <taxon>ecological metagenomes</taxon>
    </lineage>
</organism>
<keyword evidence="1" id="KW-0472">Membrane</keyword>
<dbReference type="AlphaFoldDB" id="A0A381T957"/>
<evidence type="ECO:0000256" key="1">
    <source>
        <dbReference type="SAM" id="Phobius"/>
    </source>
</evidence>
<feature type="transmembrane region" description="Helical" evidence="1">
    <location>
        <begin position="34"/>
        <end position="54"/>
    </location>
</feature>
<keyword evidence="1" id="KW-0812">Transmembrane</keyword>
<proteinExistence type="predicted"/>
<name>A0A381T957_9ZZZZ</name>
<dbReference type="EMBL" id="UINC01003919">
    <property type="protein sequence ID" value="SVA10333.1"/>
    <property type="molecule type" value="Genomic_DNA"/>
</dbReference>
<feature type="transmembrane region" description="Helical" evidence="1">
    <location>
        <begin position="119"/>
        <end position="136"/>
    </location>
</feature>
<gene>
    <name evidence="2" type="ORF">METZ01_LOCUS63187</name>
</gene>
<sequence length="167" mass="18517">MDDLPTRFSIWLALALFAAGQVSRRSLGAQNDSASVWFSALGLLAFVCHVILAFEFHYDWNHATALAKTAAQTEALTGVSSGNGLYLNYLFGLVWLAEVCGWTNSTARHTNRTNWIERAVRGFFLFMIVNGAVVFVDAPRRWLGMVVVSVLLYAWRPSTRTGQDQAA</sequence>
<keyword evidence="1" id="KW-1133">Transmembrane helix</keyword>
<evidence type="ECO:0000313" key="2">
    <source>
        <dbReference type="EMBL" id="SVA10333.1"/>
    </source>
</evidence>